<evidence type="ECO:0000313" key="1">
    <source>
        <dbReference type="EMBL" id="TKV93591.1"/>
    </source>
</evidence>
<name>A0A4U6SYI0_SETVI</name>
<evidence type="ECO:0000313" key="2">
    <source>
        <dbReference type="Proteomes" id="UP000298652"/>
    </source>
</evidence>
<dbReference type="Proteomes" id="UP000298652">
    <property type="component" value="Chromosome 9"/>
</dbReference>
<organism evidence="1 2">
    <name type="scientific">Setaria viridis</name>
    <name type="common">Green bristlegrass</name>
    <name type="synonym">Setaria italica subsp. viridis</name>
    <dbReference type="NCBI Taxonomy" id="4556"/>
    <lineage>
        <taxon>Eukaryota</taxon>
        <taxon>Viridiplantae</taxon>
        <taxon>Streptophyta</taxon>
        <taxon>Embryophyta</taxon>
        <taxon>Tracheophyta</taxon>
        <taxon>Spermatophyta</taxon>
        <taxon>Magnoliopsida</taxon>
        <taxon>Liliopsida</taxon>
        <taxon>Poales</taxon>
        <taxon>Poaceae</taxon>
        <taxon>PACMAD clade</taxon>
        <taxon>Panicoideae</taxon>
        <taxon>Panicodae</taxon>
        <taxon>Paniceae</taxon>
        <taxon>Cenchrinae</taxon>
        <taxon>Setaria</taxon>
    </lineage>
</organism>
<keyword evidence="2" id="KW-1185">Reference proteome</keyword>
<protein>
    <submittedName>
        <fullName evidence="1">Uncharacterized protein</fullName>
    </submittedName>
</protein>
<dbReference type="EMBL" id="CM016560">
    <property type="protein sequence ID" value="TKV93591.1"/>
    <property type="molecule type" value="Genomic_DNA"/>
</dbReference>
<reference evidence="1" key="1">
    <citation type="submission" date="2019-03" db="EMBL/GenBank/DDBJ databases">
        <title>WGS assembly of Setaria viridis.</title>
        <authorList>
            <person name="Huang P."/>
            <person name="Jenkins J."/>
            <person name="Grimwood J."/>
            <person name="Barry K."/>
            <person name="Healey A."/>
            <person name="Mamidi S."/>
            <person name="Sreedasyam A."/>
            <person name="Shu S."/>
            <person name="Feldman M."/>
            <person name="Wu J."/>
            <person name="Yu Y."/>
            <person name="Chen C."/>
            <person name="Johnson J."/>
            <person name="Rokhsar D."/>
            <person name="Baxter I."/>
            <person name="Schmutz J."/>
            <person name="Brutnell T."/>
            <person name="Kellogg E."/>
        </authorList>
    </citation>
    <scope>NUCLEOTIDE SEQUENCE [LARGE SCALE GENOMIC DNA]</scope>
</reference>
<accession>A0A4U6SYI0</accession>
<dbReference type="AlphaFoldDB" id="A0A4U6SYI0"/>
<sequence length="70" mass="7748">MAARGNGVKTTFRPNRDMRDHIELTGRSNDDLKKLSEIGGHLVCVFISMPLYTSNVTEGAVDERLDAVDI</sequence>
<dbReference type="Gramene" id="TKV93591">
    <property type="protein sequence ID" value="TKV93591"/>
    <property type="gene ID" value="SEVIR_9G235700v2"/>
</dbReference>
<proteinExistence type="predicted"/>
<gene>
    <name evidence="1" type="ORF">SEVIR_9G235700v2</name>
</gene>